<name>B9XKW5_PEDPL</name>
<dbReference type="Proteomes" id="UP000003688">
    <property type="component" value="Unassembled WGS sequence"/>
</dbReference>
<organism evidence="1 2">
    <name type="scientific">Pedosphaera parvula (strain Ellin514)</name>
    <dbReference type="NCBI Taxonomy" id="320771"/>
    <lineage>
        <taxon>Bacteria</taxon>
        <taxon>Pseudomonadati</taxon>
        <taxon>Verrucomicrobiota</taxon>
        <taxon>Pedosphaerae</taxon>
        <taxon>Pedosphaerales</taxon>
        <taxon>Pedosphaeraceae</taxon>
        <taxon>Pedosphaera</taxon>
    </lineage>
</organism>
<keyword evidence="2" id="KW-1185">Reference proteome</keyword>
<reference evidence="1 2" key="1">
    <citation type="journal article" date="2011" name="J. Bacteriol.">
        <title>Genome sequence of 'Pedosphaera parvula' Ellin514, an aerobic Verrucomicrobial isolate from pasture soil.</title>
        <authorList>
            <person name="Kant R."/>
            <person name="van Passel M.W."/>
            <person name="Sangwan P."/>
            <person name="Palva A."/>
            <person name="Lucas S."/>
            <person name="Copeland A."/>
            <person name="Lapidus A."/>
            <person name="Glavina Del Rio T."/>
            <person name="Dalin E."/>
            <person name="Tice H."/>
            <person name="Bruce D."/>
            <person name="Goodwin L."/>
            <person name="Pitluck S."/>
            <person name="Chertkov O."/>
            <person name="Larimer F.W."/>
            <person name="Land M.L."/>
            <person name="Hauser L."/>
            <person name="Brettin T.S."/>
            <person name="Detter J.C."/>
            <person name="Han S."/>
            <person name="de Vos W.M."/>
            <person name="Janssen P.H."/>
            <person name="Smidt H."/>
        </authorList>
    </citation>
    <scope>NUCLEOTIDE SEQUENCE [LARGE SCALE GENOMIC DNA]</scope>
    <source>
        <strain evidence="1 2">Ellin514</strain>
    </source>
</reference>
<protein>
    <submittedName>
        <fullName evidence="1">Uncharacterized protein</fullName>
    </submittedName>
</protein>
<proteinExistence type="predicted"/>
<comment type="caution">
    <text evidence="1">The sequence shown here is derived from an EMBL/GenBank/DDBJ whole genome shotgun (WGS) entry which is preliminary data.</text>
</comment>
<accession>B9XKW5</accession>
<evidence type="ECO:0000313" key="1">
    <source>
        <dbReference type="EMBL" id="EEF59459.1"/>
    </source>
</evidence>
<evidence type="ECO:0000313" key="2">
    <source>
        <dbReference type="Proteomes" id="UP000003688"/>
    </source>
</evidence>
<dbReference type="AlphaFoldDB" id="B9XKW5"/>
<dbReference type="STRING" id="320771.Cflav_PD2303"/>
<dbReference type="EMBL" id="ABOX02000027">
    <property type="protein sequence ID" value="EEF59459.1"/>
    <property type="molecule type" value="Genomic_DNA"/>
</dbReference>
<sequence>MARKAKITRFVKEVRVPEKAPVRRQASKPAGLYLLELRSHVAKAQSSKGRKLISIELKEGLASKARTGKVTKL</sequence>
<gene>
    <name evidence="1" type="ORF">Cflav_PD2303</name>
</gene>